<dbReference type="Pfam" id="PF01522">
    <property type="entry name" value="Polysacc_deac_1"/>
    <property type="match status" value="1"/>
</dbReference>
<dbReference type="CDD" id="cd10918">
    <property type="entry name" value="CE4_NodB_like_5s_6s"/>
    <property type="match status" value="1"/>
</dbReference>
<dbReference type="AlphaFoldDB" id="A0A1X7L4B9"/>
<reference evidence="5 6" key="1">
    <citation type="submission" date="2017-04" db="EMBL/GenBank/DDBJ databases">
        <authorList>
            <person name="Afonso C.L."/>
            <person name="Miller P.J."/>
            <person name="Scott M.A."/>
            <person name="Spackman E."/>
            <person name="Goraichik I."/>
            <person name="Dimitrov K.M."/>
            <person name="Suarez D.L."/>
            <person name="Swayne D.E."/>
        </authorList>
    </citation>
    <scope>NUCLEOTIDE SEQUENCE [LARGE SCALE GENOMIC DNA]</scope>
    <source>
        <strain evidence="5 6">11</strain>
    </source>
</reference>
<feature type="signal peptide" evidence="3">
    <location>
        <begin position="1"/>
        <end position="20"/>
    </location>
</feature>
<dbReference type="STRING" id="1852522.SAMN06295960_2896"/>
<keyword evidence="6" id="KW-1185">Reference proteome</keyword>
<sequence>MKRRSIILVLLMLLAFTTMDSTSDARGSQYTVAWDKQAWRDSKAFIRNGEWYIPASALEQAYQLRASTTTEGTLAWHSTPKTPSYFRYYPNYYQHKVVTLMYHNVEKQPTDVSFISPAQLEEQITELRKHGFRFINMNEYIRYLHGQQQVPDNAVLLTFDDGYETFYTEVYPLLKKHHLTATNFVIVSSIDDRGQPGRAKLSWEQMRAMMKDGFSFYSHTFQSHAYASINSRGTQKPMLTRKLYDKRTGKVETRSEYKERVKQDLWKAEQRLQAELNNKHRIVAFPYGAFNSDVLDICKSLGIDITFTVKPGINDQSTWNGYRINAGNQNIQTKDLLAKLKHIDEEQPKKLSPYKMNWDSLELELDQPVMRRNGEWYVPLREIEKNFKVTANIDNSLQQIMLFPGK</sequence>
<evidence type="ECO:0000256" key="1">
    <source>
        <dbReference type="ARBA" id="ARBA00004613"/>
    </source>
</evidence>
<dbReference type="SUPFAM" id="SSF88713">
    <property type="entry name" value="Glycoside hydrolase/deacetylase"/>
    <property type="match status" value="1"/>
</dbReference>
<evidence type="ECO:0000259" key="4">
    <source>
        <dbReference type="PROSITE" id="PS51677"/>
    </source>
</evidence>
<organism evidence="5 6">
    <name type="scientific">Paenibacillus aquistagni</name>
    <dbReference type="NCBI Taxonomy" id="1852522"/>
    <lineage>
        <taxon>Bacteria</taxon>
        <taxon>Bacillati</taxon>
        <taxon>Bacillota</taxon>
        <taxon>Bacilli</taxon>
        <taxon>Bacillales</taxon>
        <taxon>Paenibacillaceae</taxon>
        <taxon>Paenibacillus</taxon>
    </lineage>
</organism>
<dbReference type="Gene3D" id="3.20.20.370">
    <property type="entry name" value="Glycoside hydrolase/deacetylase"/>
    <property type="match status" value="1"/>
</dbReference>
<dbReference type="PROSITE" id="PS51677">
    <property type="entry name" value="NODB"/>
    <property type="match status" value="1"/>
</dbReference>
<feature type="domain" description="NodB homology" evidence="4">
    <location>
        <begin position="153"/>
        <end position="406"/>
    </location>
</feature>
<feature type="chain" id="PRO_5039443068" evidence="3">
    <location>
        <begin position="21"/>
        <end position="406"/>
    </location>
</feature>
<evidence type="ECO:0000256" key="2">
    <source>
        <dbReference type="ARBA" id="ARBA00022729"/>
    </source>
</evidence>
<comment type="subcellular location">
    <subcellularLocation>
        <location evidence="1">Secreted</location>
    </subcellularLocation>
</comment>
<dbReference type="PANTHER" id="PTHR34216:SF3">
    <property type="entry name" value="POLY-BETA-1,6-N-ACETYL-D-GLUCOSAMINE N-DEACETYLASE"/>
    <property type="match status" value="1"/>
</dbReference>
<evidence type="ECO:0000256" key="3">
    <source>
        <dbReference type="SAM" id="SignalP"/>
    </source>
</evidence>
<dbReference type="InterPro" id="IPR051398">
    <property type="entry name" value="Polysacch_Deacetylase"/>
</dbReference>
<dbReference type="OrthoDB" id="9778320at2"/>
<evidence type="ECO:0000313" key="5">
    <source>
        <dbReference type="EMBL" id="SMG48062.1"/>
    </source>
</evidence>
<proteinExistence type="predicted"/>
<dbReference type="RefSeq" id="WP_085495182.1">
    <property type="nucleotide sequence ID" value="NZ_FXAZ01000004.1"/>
</dbReference>
<dbReference type="Proteomes" id="UP000193834">
    <property type="component" value="Unassembled WGS sequence"/>
</dbReference>
<name>A0A1X7L4B9_9BACL</name>
<dbReference type="GO" id="GO:0016810">
    <property type="term" value="F:hydrolase activity, acting on carbon-nitrogen (but not peptide) bonds"/>
    <property type="evidence" value="ECO:0007669"/>
    <property type="project" value="InterPro"/>
</dbReference>
<accession>A0A1X7L4B9</accession>
<evidence type="ECO:0000313" key="6">
    <source>
        <dbReference type="Proteomes" id="UP000193834"/>
    </source>
</evidence>
<keyword evidence="2 3" id="KW-0732">Signal</keyword>
<gene>
    <name evidence="5" type="ORF">SAMN06295960_2896</name>
</gene>
<dbReference type="InterPro" id="IPR002509">
    <property type="entry name" value="NODB_dom"/>
</dbReference>
<dbReference type="PANTHER" id="PTHR34216">
    <property type="match status" value="1"/>
</dbReference>
<dbReference type="InterPro" id="IPR011330">
    <property type="entry name" value="Glyco_hydro/deAcase_b/a-brl"/>
</dbReference>
<dbReference type="EMBL" id="FXAZ01000004">
    <property type="protein sequence ID" value="SMG48062.1"/>
    <property type="molecule type" value="Genomic_DNA"/>
</dbReference>
<dbReference type="GO" id="GO:0005576">
    <property type="term" value="C:extracellular region"/>
    <property type="evidence" value="ECO:0007669"/>
    <property type="project" value="UniProtKB-SubCell"/>
</dbReference>
<dbReference type="GO" id="GO:0005975">
    <property type="term" value="P:carbohydrate metabolic process"/>
    <property type="evidence" value="ECO:0007669"/>
    <property type="project" value="InterPro"/>
</dbReference>
<protein>
    <submittedName>
        <fullName evidence="5">Polysaccharide deacetylase</fullName>
    </submittedName>
</protein>